<keyword evidence="4" id="KW-0614">Plasmid</keyword>
<dbReference type="OMA" id="NGIGERW"/>
<proteinExistence type="inferred from homology"/>
<dbReference type="InterPro" id="IPR051699">
    <property type="entry name" value="Rpn/YhgA-like_nuclease"/>
</dbReference>
<feature type="compositionally biased region" description="Polar residues" evidence="2">
    <location>
        <begin position="9"/>
        <end position="24"/>
    </location>
</feature>
<dbReference type="AlphaFoldDB" id="D4N372"/>
<dbReference type="RefSeq" id="WP_011271756.1">
    <property type="nucleotide sequence ID" value="NC_019229.1"/>
</dbReference>
<dbReference type="GO" id="GO:0006310">
    <property type="term" value="P:DNA recombination"/>
    <property type="evidence" value="ECO:0007669"/>
    <property type="project" value="TreeGrafter"/>
</dbReference>
<accession>D4N372</accession>
<geneLocation type="plasmid" evidence="4">
    <name>pRF</name>
</geneLocation>
<evidence type="ECO:0000313" key="4">
    <source>
        <dbReference type="EMBL" id="ADD74155.1"/>
    </source>
</evidence>
<dbReference type="GO" id="GO:1990238">
    <property type="term" value="F:double-stranded DNA endonuclease activity"/>
    <property type="evidence" value="ECO:0007669"/>
    <property type="project" value="TreeGrafter"/>
</dbReference>
<reference evidence="4" key="1">
    <citation type="journal article" date="2010" name="Appl. Environ. Microbiol.">
        <title>Rickettsia felis infection in a common household insect pest, Liposcelis bostrychophila (Psocoptera: Liposcelidae).</title>
        <authorList>
            <person name="Behar A."/>
            <person name="McCormick L.J."/>
            <person name="Perlman S.J."/>
        </authorList>
    </citation>
    <scope>NUCLEOTIDE SEQUENCE</scope>
    <source>
        <plasmid evidence="4">pRF</plasmid>
    </source>
</reference>
<evidence type="ECO:0000256" key="2">
    <source>
        <dbReference type="SAM" id="MobiDB-lite"/>
    </source>
</evidence>
<dbReference type="PANTHER" id="PTHR34611:SF2">
    <property type="entry name" value="INACTIVE RECOMBINATION-PROMOTING NUCLEASE-LIKE PROTEIN RPNE-RELATED"/>
    <property type="match status" value="1"/>
</dbReference>
<sequence>MTNEEHNQRQQQTDVSTNGDANDTTAERPRHDELFKKVMSEPVAAREFLEHYLPASFKNKINLNSIKIEKESFVTEDLRKRFSDVVYSVSLNKNNIKDSTTGSANNDKAYVYVLIEHQSSSDYWIAFRLWQYMLLLCKRHKDANKNKSNAAAEKDNKLPLICPIVVYANDKLYNAPRSFWELFEDCKTAKEMMGGEYLLVDLQKQSDDEIEQKKHLGMIEYMLKHIKARDILNLWQSLLEKFESSIEIDKENGYIYIKWLLWYSDAKVSEDKQVELAKIIAKHLNKADQEGLMRTIADKYIDEGVQKGMVQGMQIGRNEGMQIGEARGMQIGEAKRTMEVAKNMLNAGSDISFISKVTGLSISELNQLLKS</sequence>
<evidence type="ECO:0000259" key="3">
    <source>
        <dbReference type="Pfam" id="PF04754"/>
    </source>
</evidence>
<dbReference type="InterPro" id="IPR006842">
    <property type="entry name" value="Transposase_31"/>
</dbReference>
<evidence type="ECO:0000256" key="1">
    <source>
        <dbReference type="ARBA" id="ARBA00009787"/>
    </source>
</evidence>
<dbReference type="NCBIfam" id="TIGR01784">
    <property type="entry name" value="T_den_put_tspse"/>
    <property type="match status" value="1"/>
</dbReference>
<dbReference type="Pfam" id="PF04754">
    <property type="entry name" value="Transposase_31"/>
    <property type="match status" value="1"/>
</dbReference>
<name>D4N372_RICFI</name>
<dbReference type="InterPro" id="IPR010106">
    <property type="entry name" value="RpnA"/>
</dbReference>
<dbReference type="EMBL" id="GQ329881">
    <property type="protein sequence ID" value="ADD74155.1"/>
    <property type="molecule type" value="Genomic_DNA"/>
</dbReference>
<protein>
    <submittedName>
        <fullName evidence="4">Putative transposase</fullName>
    </submittedName>
</protein>
<feature type="domain" description="Transposase (putative) YhgA-like" evidence="3">
    <location>
        <begin position="30"/>
        <end position="251"/>
    </location>
</feature>
<organism evidence="4">
    <name type="scientific">Rickettsia felis</name>
    <name type="common">Rickettsia azadi</name>
    <dbReference type="NCBI Taxonomy" id="42862"/>
    <lineage>
        <taxon>Bacteria</taxon>
        <taxon>Pseudomonadati</taxon>
        <taxon>Pseudomonadota</taxon>
        <taxon>Alphaproteobacteria</taxon>
        <taxon>Rickettsiales</taxon>
        <taxon>Rickettsiaceae</taxon>
        <taxon>Rickettsieae</taxon>
        <taxon>Rickettsia</taxon>
        <taxon>spotted fever group</taxon>
    </lineage>
</organism>
<dbReference type="PANTHER" id="PTHR34611">
    <property type="match status" value="1"/>
</dbReference>
<comment type="similarity">
    <text evidence="1">Belongs to the Rpn/YhgA-like nuclease family.</text>
</comment>
<feature type="region of interest" description="Disordered" evidence="2">
    <location>
        <begin position="1"/>
        <end position="33"/>
    </location>
</feature>